<dbReference type="AlphaFoldDB" id="A0A9R0J5A3"/>
<dbReference type="RefSeq" id="XP_021860194.1">
    <property type="nucleotide sequence ID" value="XM_022004502.2"/>
</dbReference>
<evidence type="ECO:0000313" key="3">
    <source>
        <dbReference type="RefSeq" id="XP_021860194.1"/>
    </source>
</evidence>
<dbReference type="OrthoDB" id="1734141at2759"/>
<feature type="transmembrane region" description="Helical" evidence="1">
    <location>
        <begin position="6"/>
        <end position="24"/>
    </location>
</feature>
<name>A0A9R0J5A3_SPIOL</name>
<keyword evidence="1" id="KW-0812">Transmembrane</keyword>
<reference evidence="3" key="2">
    <citation type="submission" date="2025-08" db="UniProtKB">
        <authorList>
            <consortium name="RefSeq"/>
        </authorList>
    </citation>
    <scope>IDENTIFICATION</scope>
    <source>
        <tissue evidence="3">Leaf</tissue>
    </source>
</reference>
<protein>
    <submittedName>
        <fullName evidence="3">Organ-specific protein S2 isoform X1</fullName>
    </submittedName>
</protein>
<dbReference type="PANTHER" id="PTHR33731:SF17">
    <property type="entry name" value="ORGAN-SPECIFIC PROTEIN P4-LIKE"/>
    <property type="match status" value="1"/>
</dbReference>
<keyword evidence="2" id="KW-1185">Reference proteome</keyword>
<dbReference type="KEGG" id="soe:110799272"/>
<gene>
    <name evidence="3" type="primary">LOC110799272</name>
</gene>
<dbReference type="InterPro" id="IPR024489">
    <property type="entry name" value="Organ_specific_prot"/>
</dbReference>
<accession>A0A9R0J5A3</accession>
<reference evidence="2" key="1">
    <citation type="journal article" date="2021" name="Nat. Commun.">
        <title>Genomic analyses provide insights into spinach domestication and the genetic basis of agronomic traits.</title>
        <authorList>
            <person name="Cai X."/>
            <person name="Sun X."/>
            <person name="Xu C."/>
            <person name="Sun H."/>
            <person name="Wang X."/>
            <person name="Ge C."/>
            <person name="Zhang Z."/>
            <person name="Wang Q."/>
            <person name="Fei Z."/>
            <person name="Jiao C."/>
            <person name="Wang Q."/>
        </authorList>
    </citation>
    <scope>NUCLEOTIDE SEQUENCE [LARGE SCALE GENOMIC DNA]</scope>
    <source>
        <strain evidence="2">cv. Varoflay</strain>
    </source>
</reference>
<dbReference type="PANTHER" id="PTHR33731">
    <property type="entry name" value="PROTEIN, PUTATIVE-RELATED"/>
    <property type="match status" value="1"/>
</dbReference>
<dbReference type="GeneID" id="110799272"/>
<evidence type="ECO:0000313" key="2">
    <source>
        <dbReference type="Proteomes" id="UP000813463"/>
    </source>
</evidence>
<keyword evidence="1" id="KW-0472">Membrane</keyword>
<proteinExistence type="predicted"/>
<keyword evidence="1" id="KW-1133">Transmembrane helix</keyword>
<dbReference type="Pfam" id="PF10950">
    <property type="entry name" value="Organ_specific"/>
    <property type="match status" value="2"/>
</dbReference>
<dbReference type="Proteomes" id="UP000813463">
    <property type="component" value="Chromosome 4"/>
</dbReference>
<organism evidence="2 3">
    <name type="scientific">Spinacia oleracea</name>
    <name type="common">Spinach</name>
    <dbReference type="NCBI Taxonomy" id="3562"/>
    <lineage>
        <taxon>Eukaryota</taxon>
        <taxon>Viridiplantae</taxon>
        <taxon>Streptophyta</taxon>
        <taxon>Embryophyta</taxon>
        <taxon>Tracheophyta</taxon>
        <taxon>Spermatophyta</taxon>
        <taxon>Magnoliopsida</taxon>
        <taxon>eudicotyledons</taxon>
        <taxon>Gunneridae</taxon>
        <taxon>Pentapetalae</taxon>
        <taxon>Caryophyllales</taxon>
        <taxon>Chenopodiaceae</taxon>
        <taxon>Chenopodioideae</taxon>
        <taxon>Anserineae</taxon>
        <taxon>Spinacia</taxon>
    </lineage>
</organism>
<sequence length="128" mass="15128">MESYIKIFFITLLCFFVLVSMHNLRFTSEIEGRKDPETYWGEMMKEQPMPEAIKDFINQREAIKDFIKDFDPIPNISVYHDNVINLKELKSKKDSDCNSQHHDDELASKKKVFDDEFEPIPNVSVYSD</sequence>
<evidence type="ECO:0000256" key="1">
    <source>
        <dbReference type="SAM" id="Phobius"/>
    </source>
</evidence>